<evidence type="ECO:0000313" key="2">
    <source>
        <dbReference type="EMBL" id="KAK7109640.1"/>
    </source>
</evidence>
<dbReference type="PANTHER" id="PTHR21446">
    <property type="entry name" value="DUF3504 DOMAIN-CONTAINING PROTEIN"/>
    <property type="match status" value="1"/>
</dbReference>
<dbReference type="InterPro" id="IPR052787">
    <property type="entry name" value="MAVS"/>
</dbReference>
<feature type="compositionally biased region" description="Low complexity" evidence="1">
    <location>
        <begin position="159"/>
        <end position="193"/>
    </location>
</feature>
<dbReference type="Proteomes" id="UP001374579">
    <property type="component" value="Unassembled WGS sequence"/>
</dbReference>
<evidence type="ECO:0000256" key="1">
    <source>
        <dbReference type="SAM" id="MobiDB-lite"/>
    </source>
</evidence>
<organism evidence="2 3">
    <name type="scientific">Littorina saxatilis</name>
    <dbReference type="NCBI Taxonomy" id="31220"/>
    <lineage>
        <taxon>Eukaryota</taxon>
        <taxon>Metazoa</taxon>
        <taxon>Spiralia</taxon>
        <taxon>Lophotrochozoa</taxon>
        <taxon>Mollusca</taxon>
        <taxon>Gastropoda</taxon>
        <taxon>Caenogastropoda</taxon>
        <taxon>Littorinimorpha</taxon>
        <taxon>Littorinoidea</taxon>
        <taxon>Littorinidae</taxon>
        <taxon>Littorina</taxon>
    </lineage>
</organism>
<gene>
    <name evidence="2" type="ORF">V1264_013646</name>
</gene>
<proteinExistence type="predicted"/>
<name>A0AAN9GK42_9CAEN</name>
<feature type="compositionally biased region" description="Basic and acidic residues" evidence="1">
    <location>
        <begin position="250"/>
        <end position="265"/>
    </location>
</feature>
<feature type="region of interest" description="Disordered" evidence="1">
    <location>
        <begin position="328"/>
        <end position="365"/>
    </location>
</feature>
<feature type="compositionally biased region" description="Polar residues" evidence="1">
    <location>
        <begin position="337"/>
        <end position="362"/>
    </location>
</feature>
<dbReference type="PANTHER" id="PTHR21446:SF12">
    <property type="entry name" value="POTASSIUM CHANNEL TETRAMERIZATION DOMAIN CONTAINING 1"/>
    <property type="match status" value="1"/>
</dbReference>
<reference evidence="2 3" key="1">
    <citation type="submission" date="2024-02" db="EMBL/GenBank/DDBJ databases">
        <title>Chromosome-scale genome assembly of the rough periwinkle Littorina saxatilis.</title>
        <authorList>
            <person name="De Jode A."/>
            <person name="Faria R."/>
            <person name="Formenti G."/>
            <person name="Sims Y."/>
            <person name="Smith T.P."/>
            <person name="Tracey A."/>
            <person name="Wood J.M.D."/>
            <person name="Zagrodzka Z.B."/>
            <person name="Johannesson K."/>
            <person name="Butlin R.K."/>
            <person name="Leder E.H."/>
        </authorList>
    </citation>
    <scope>NUCLEOTIDE SEQUENCE [LARGE SCALE GENOMIC DNA]</scope>
    <source>
        <strain evidence="2">Snail1</strain>
        <tissue evidence="2">Muscle</tissue>
    </source>
</reference>
<dbReference type="EMBL" id="JBAMIC010000003">
    <property type="protein sequence ID" value="KAK7109640.1"/>
    <property type="molecule type" value="Genomic_DNA"/>
</dbReference>
<feature type="compositionally biased region" description="Polar residues" evidence="1">
    <location>
        <begin position="100"/>
        <end position="135"/>
    </location>
</feature>
<feature type="region of interest" description="Disordered" evidence="1">
    <location>
        <begin position="71"/>
        <end position="265"/>
    </location>
</feature>
<protein>
    <submittedName>
        <fullName evidence="2">Uncharacterized protein</fullName>
    </submittedName>
</protein>
<sequence>MDPESSTKFIGSLTKFLQSLCNGYVEFEDGVELIGHIYLSVDTGKRGRKIDYILNEKVCKSDNSVTFISNSFHAQPDSKGKAASGKEGDSKKDDGETSDSDSVVKSTNVGTLPHRTSQGSRSLPSPNQQRSSVQAGTKRPGSPLKAPTPPQRRAPTPPSQRRMQSSAAKGPSGSPASKTVPSSPSSSSQDNIPSPSPLRKRSETSQPPSNQSENAGADNDTDHLMPPNIVPINPTPDLASFLGSLTGDNHSSRDQRSPLRDTKPDTDVTFIKEEFMSEPSSCAQAGSSGQHSGRSGDDGSGLYPVMLHQNTSVFPSTSAGYPPGGFSGGASATATSQQPAFPGSSTSSDLFNPVPGTSQDGTDPSVFFGDPWLQGAVGSTDSGEHAKSTKTKESTRYAVHIFQEYLHARSKSTSFEGMAARDLNLALADFYCNVRSRHGEAYSKNSLMAIRQGLRRHLQSAPFFRDFDIVTDSRFLEANNAIKVAMRMAELQRYRPNSIEIAAMQPATHSPEPDNN</sequence>
<feature type="compositionally biased region" description="Polar residues" evidence="1">
    <location>
        <begin position="278"/>
        <end position="293"/>
    </location>
</feature>
<feature type="compositionally biased region" description="Basic and acidic residues" evidence="1">
    <location>
        <begin position="76"/>
        <end position="95"/>
    </location>
</feature>
<feature type="region of interest" description="Disordered" evidence="1">
    <location>
        <begin position="277"/>
        <end position="305"/>
    </location>
</feature>
<feature type="compositionally biased region" description="Polar residues" evidence="1">
    <location>
        <begin position="204"/>
        <end position="214"/>
    </location>
</feature>
<feature type="compositionally biased region" description="Pro residues" evidence="1">
    <location>
        <begin position="146"/>
        <end position="158"/>
    </location>
</feature>
<dbReference type="AlphaFoldDB" id="A0AAN9GK42"/>
<accession>A0AAN9GK42</accession>
<keyword evidence="3" id="KW-1185">Reference proteome</keyword>
<evidence type="ECO:0000313" key="3">
    <source>
        <dbReference type="Proteomes" id="UP001374579"/>
    </source>
</evidence>
<comment type="caution">
    <text evidence="2">The sequence shown here is derived from an EMBL/GenBank/DDBJ whole genome shotgun (WGS) entry which is preliminary data.</text>
</comment>